<feature type="compositionally biased region" description="Polar residues" evidence="1">
    <location>
        <begin position="323"/>
        <end position="336"/>
    </location>
</feature>
<organism evidence="3 4">
    <name type="scientific">Arthrobacter stackebrandtii</name>
    <dbReference type="NCBI Taxonomy" id="272161"/>
    <lineage>
        <taxon>Bacteria</taxon>
        <taxon>Bacillati</taxon>
        <taxon>Actinomycetota</taxon>
        <taxon>Actinomycetes</taxon>
        <taxon>Micrococcales</taxon>
        <taxon>Micrococcaceae</taxon>
        <taxon>Arthrobacter</taxon>
    </lineage>
</organism>
<dbReference type="RefSeq" id="WP_209683499.1">
    <property type="nucleotide sequence ID" value="NZ_JAGIOI010000001.1"/>
</dbReference>
<accession>A0ABS4Z1S4</accession>
<reference evidence="3 4" key="1">
    <citation type="submission" date="2021-03" db="EMBL/GenBank/DDBJ databases">
        <title>Sequencing the genomes of 1000 actinobacteria strains.</title>
        <authorList>
            <person name="Klenk H.-P."/>
        </authorList>
    </citation>
    <scope>NUCLEOTIDE SEQUENCE [LARGE SCALE GENOMIC DNA]</scope>
    <source>
        <strain evidence="3 4">DSM 16005</strain>
    </source>
</reference>
<feature type="compositionally biased region" description="Basic and acidic residues" evidence="1">
    <location>
        <begin position="475"/>
        <end position="485"/>
    </location>
</feature>
<evidence type="ECO:0000256" key="1">
    <source>
        <dbReference type="SAM" id="MobiDB-lite"/>
    </source>
</evidence>
<dbReference type="Proteomes" id="UP000711614">
    <property type="component" value="Unassembled WGS sequence"/>
</dbReference>
<name>A0ABS4Z1S4_9MICC</name>
<evidence type="ECO:0000313" key="4">
    <source>
        <dbReference type="Proteomes" id="UP000711614"/>
    </source>
</evidence>
<feature type="domain" description="DUF222" evidence="2">
    <location>
        <begin position="76"/>
        <end position="308"/>
    </location>
</feature>
<feature type="region of interest" description="Disordered" evidence="1">
    <location>
        <begin position="318"/>
        <end position="516"/>
    </location>
</feature>
<gene>
    <name evidence="3" type="ORF">JOF48_003718</name>
</gene>
<dbReference type="Gene3D" id="1.10.30.50">
    <property type="match status" value="1"/>
</dbReference>
<feature type="compositionally biased region" description="Gly residues" evidence="1">
    <location>
        <begin position="439"/>
        <end position="449"/>
    </location>
</feature>
<feature type="region of interest" description="Disordered" evidence="1">
    <location>
        <begin position="733"/>
        <end position="767"/>
    </location>
</feature>
<dbReference type="CDD" id="cd00085">
    <property type="entry name" value="HNHc"/>
    <property type="match status" value="1"/>
</dbReference>
<dbReference type="EMBL" id="JAGIOI010000001">
    <property type="protein sequence ID" value="MBP2414919.1"/>
    <property type="molecule type" value="Genomic_DNA"/>
</dbReference>
<proteinExistence type="predicted"/>
<evidence type="ECO:0000259" key="2">
    <source>
        <dbReference type="Pfam" id="PF02720"/>
    </source>
</evidence>
<feature type="compositionally biased region" description="Gly residues" evidence="1">
    <location>
        <begin position="399"/>
        <end position="411"/>
    </location>
</feature>
<dbReference type="InterPro" id="IPR003615">
    <property type="entry name" value="HNH_nuc"/>
</dbReference>
<feature type="compositionally biased region" description="Gly residues" evidence="1">
    <location>
        <begin position="361"/>
        <end position="371"/>
    </location>
</feature>
<dbReference type="InterPro" id="IPR003870">
    <property type="entry name" value="DUF222"/>
</dbReference>
<comment type="caution">
    <text evidence="3">The sequence shown here is derived from an EMBL/GenBank/DDBJ whole genome shotgun (WGS) entry which is preliminary data.</text>
</comment>
<dbReference type="Pfam" id="PF02720">
    <property type="entry name" value="DUF222"/>
    <property type="match status" value="1"/>
</dbReference>
<protein>
    <recommendedName>
        <fullName evidence="2">DUF222 domain-containing protein</fullName>
    </recommendedName>
</protein>
<evidence type="ECO:0000313" key="3">
    <source>
        <dbReference type="EMBL" id="MBP2414919.1"/>
    </source>
</evidence>
<keyword evidence="4" id="KW-1185">Reference proteome</keyword>
<sequence length="785" mass="82926">MSIPEQFPEDRGDDAPATPRGVAGLLAGIALPVVEPFGAGSAALAGLPDYPPVSAVGPEPPSRNGVAYGVHCAGIDALEELRAHQGKVDAFRVRLIARVHGAAEVEWRAAKLDSFQRRVSGASIVTELAMALCIPERTAASLDQNACTLVEEYPSVLAGMEAGTFAYGHAAVMLNECRTLEVTAGVTPELVAAFLAKLLKLVIGTTVASFKGKARRARERMCPESLETRTKEAWARRSVSCEPGPDGMSWLTLYLPTLSATAIYTYCTRLARAIKYDAATSDRLNKARHPGTTEDLREHRTLDQLRADIATLLLLHQDPTHPADNTGNPADNTTAAQGAGEPGNPAHGAPDSGPNRDGASAGEGGDTGWKGFGPDAGSQPAEDDSGGWAWPTTPDTGPNRGGSRPGSGSAAGNGDTRPPGGGTPAPSDHGDTLSATASGSGGGGDGGGGVDDEPPWAHHDPATAPANPPGNPQDPDVRDGCRPDGRGPALQDTPPDTPHTPDIPAVAGAHDDSGSDVLEGIILPEGVSFMTGQDFMDEVVGDGSGYTPNGLVDGITEEEPWQEYREQLERLQHGKTMTDPPAPQGLFILTVPILSLFGLTNEPAEIAGPQGGLLPASIARELTARAPSLLRILNDPVTGDALPLHPQRYTLNKTEKAALRALRSGCYVPNCTNPVMETDLDHLRAFEFGGASTIANLAPACETHHRMRHLKDDKNKNGQRRTINEPERQHITLRGWTPQPTPDGRVGWITPTGRYQPPTPTDPTRPEYPQWLQHLITETTTTQRK</sequence>